<organism evidence="1 2">
    <name type="scientific">Inconstantimicrobium mannanitabidum</name>
    <dbReference type="NCBI Taxonomy" id="1604901"/>
    <lineage>
        <taxon>Bacteria</taxon>
        <taxon>Bacillati</taxon>
        <taxon>Bacillota</taxon>
        <taxon>Clostridia</taxon>
        <taxon>Eubacteriales</taxon>
        <taxon>Clostridiaceae</taxon>
        <taxon>Inconstantimicrobium</taxon>
    </lineage>
</organism>
<keyword evidence="2" id="KW-1185">Reference proteome</keyword>
<proteinExistence type="predicted"/>
<evidence type="ECO:0000313" key="1">
    <source>
        <dbReference type="EMBL" id="GKX65196.1"/>
    </source>
</evidence>
<comment type="caution">
    <text evidence="1">The sequence shown here is derived from an EMBL/GenBank/DDBJ whole genome shotgun (WGS) entry which is preliminary data.</text>
</comment>
<dbReference type="Proteomes" id="UP001058074">
    <property type="component" value="Unassembled WGS sequence"/>
</dbReference>
<sequence>MKRFNKILVILSAFLSIILCPINVYALSNDNKEINYLTKDETVKVEKFIEKNMKEGNVPGVSISIVKGDKTVYQKGFGYSDLESKKPVNSQTLFEIGSNSKAFTALGILNLEKSGQININDEVTKYIPWLKVKYKDKEVPITIEQLLHQTSGIPFKTIDKIPVSNETSALEETIKTLVGMELDSEPGKKFQYATINYDVLGLIIEKVTGKTYENYIEETILKPMGLNNTYLFKNEAINENIASGYKIGFLKQQLYKAPMYRGNKPAGYIISSGEDMAKWLRIQMGIMDESKFDKDIIKKSQEANRTVSPLSDGSFYASGWFIYPRDDVSHGGNNPNYSSFIIFNPKEKVGVAVLSNTNSNYVQNIGLGINKILQGESVRKDIKDLNKSADKVAIAIVCISSILVLVILYFMIKAVREIFRKQRYFKFSGVKSSLRFIFSFLFMSWLSYCIYLVPQVLYNGVSWKFVFVWLPDSVEMALYSIYIAIWVGYVYFIFTSFFKKEKEKGIILLSLLSVLSGFGNSLIIFTINMAIDSNNALKFKLLVYFMLGIVLYVYGQKIMRERLVSFTNEVVYSKRMKIIGELLGTQYNKFEQIEKGRIETTLNNDTETISRFVNILIGGITSAVTLICCFIYLGTINIYALVLSVLIIVLIASIYYLVGRYANKLGEEARDLQNIFFKFISDLIGGFKELSLNGNRKNEFEKDIEESCSKYKVKRSKSALAFANMFVIGELLFTLAIGSVVFIFPFILKNLNSTSLTSYIFILLYMTGPVHGILNTIPNAIEVKISLKRINSLIDEISFYIKEEENVICREMGDNLSLKLKDVEYEYANTDGQSFKVGPINYEFKSGEIVFITGGNGSGKSTLAKLLTGLYLPAKGKITLNGRTSQKQLSESYSTVFADFYLFDKLYGVNYKGKECEIEKYLEILQLSDKVQIQDGKFSTTKLSTGQKKRLALLVTYLEDRPIYLFDEWAADQDPEFRFFFYNTLLLELKAKGKCVIAVTHDDRYFNIADRVIKMDFGKISDINFIMR</sequence>
<protein>
    <submittedName>
        <fullName evidence="1">Uncharacterized protein</fullName>
    </submittedName>
</protein>
<accession>A0ACB5R845</accession>
<reference evidence="1" key="1">
    <citation type="journal article" date="2025" name="Int. J. Syst. Evol. Microbiol.">
        <title>Inconstantimicrobium mannanitabidum sp. nov., a novel member of the family Clostridiaceae isolated from anoxic soil under the treatment of reductive soil disinfestation.</title>
        <authorList>
            <person name="Ueki A."/>
            <person name="Tonouchi A."/>
            <person name="Honma S."/>
            <person name="Kaku N."/>
            <person name="Ueki K."/>
        </authorList>
    </citation>
    <scope>NUCLEOTIDE SEQUENCE</scope>
    <source>
        <strain evidence="1">TW13</strain>
    </source>
</reference>
<gene>
    <name evidence="1" type="ORF">rsdtw13_04540</name>
</gene>
<dbReference type="EMBL" id="BROD01000001">
    <property type="protein sequence ID" value="GKX65196.1"/>
    <property type="molecule type" value="Genomic_DNA"/>
</dbReference>
<evidence type="ECO:0000313" key="2">
    <source>
        <dbReference type="Proteomes" id="UP001058074"/>
    </source>
</evidence>
<name>A0ACB5R845_9CLOT</name>